<accession>A0A246GDK2</accession>
<comment type="similarity">
    <text evidence="9">Belongs to the TrpF family.</text>
</comment>
<dbReference type="Proteomes" id="UP000198034">
    <property type="component" value="Unassembled WGS sequence"/>
</dbReference>
<dbReference type="UniPathway" id="UPA00035">
    <property type="reaction ID" value="UER00042"/>
</dbReference>
<evidence type="ECO:0000256" key="9">
    <source>
        <dbReference type="HAMAP-Rule" id="MF_00135"/>
    </source>
</evidence>
<feature type="domain" description="N-(5'phosphoribosyl) anthranilate isomerase (PRAI)" evidence="10">
    <location>
        <begin position="5"/>
        <end position="211"/>
    </location>
</feature>
<dbReference type="Pfam" id="PF00697">
    <property type="entry name" value="PRAI"/>
    <property type="match status" value="1"/>
</dbReference>
<dbReference type="InterPro" id="IPR044643">
    <property type="entry name" value="TrpF_fam"/>
</dbReference>
<name>A0A246GDK2_9FLAO</name>
<evidence type="ECO:0000256" key="2">
    <source>
        <dbReference type="ARBA" id="ARBA00004664"/>
    </source>
</evidence>
<keyword evidence="8 9" id="KW-0413">Isomerase</keyword>
<proteinExistence type="inferred from homology"/>
<reference evidence="11 12" key="1">
    <citation type="journal article" date="2017" name="Infect. Genet. Evol.">
        <title>Comparative genome analysis of fish pathogen Flavobacterium columnare reveals extensive sequence diversity within the species.</title>
        <authorList>
            <person name="Kayansamruaj P."/>
            <person name="Dong H.T."/>
            <person name="Hirono I."/>
            <person name="Kondo H."/>
            <person name="Senapin S."/>
            <person name="Rodkhum C."/>
        </authorList>
    </citation>
    <scope>NUCLEOTIDE SEQUENCE [LARGE SCALE GENOMIC DNA]</scope>
    <source>
        <strain evidence="11 12">1214</strain>
    </source>
</reference>
<dbReference type="EC" id="5.3.1.24" evidence="3 9"/>
<keyword evidence="7 9" id="KW-0057">Aromatic amino acid biosynthesis</keyword>
<gene>
    <name evidence="9" type="primary">trpF</name>
    <name evidence="11" type="ORF">BWK62_02355</name>
</gene>
<dbReference type="AlphaFoldDB" id="A0A246GDK2"/>
<dbReference type="CDD" id="cd00405">
    <property type="entry name" value="PRAI"/>
    <property type="match status" value="1"/>
</dbReference>
<protein>
    <recommendedName>
        <fullName evidence="4 9">N-(5'-phosphoribosyl)anthranilate isomerase</fullName>
        <shortName evidence="9">PRAI</shortName>
        <ecNumber evidence="3 9">5.3.1.24</ecNumber>
    </recommendedName>
</protein>
<evidence type="ECO:0000313" key="11">
    <source>
        <dbReference type="EMBL" id="OWP79362.1"/>
    </source>
</evidence>
<evidence type="ECO:0000256" key="7">
    <source>
        <dbReference type="ARBA" id="ARBA00023141"/>
    </source>
</evidence>
<dbReference type="InterPro" id="IPR013785">
    <property type="entry name" value="Aldolase_TIM"/>
</dbReference>
<dbReference type="InterPro" id="IPR011060">
    <property type="entry name" value="RibuloseP-bd_barrel"/>
</dbReference>
<keyword evidence="6 9" id="KW-0822">Tryptophan biosynthesis</keyword>
<evidence type="ECO:0000259" key="10">
    <source>
        <dbReference type="Pfam" id="PF00697"/>
    </source>
</evidence>
<sequence>MAIKIKICGMKYPENIQEIASLQPDYLGFIFYEKSARNVEINTLPTLPENIQKVGVFVNATVEEIKSKINQYDLDVLQLHGNESVAFCKEIQAYMETLPKKISLIKVFSVGETFDFSTLLPYEAVCDYFLFDTKGKQHGGNGITFDWKLLDNYPSEKPFFLSGGIGINELEEVKQFLKSTKARWCHALDINSQLEIEPGLKYFPACKKFIEELVISEE</sequence>
<dbReference type="GO" id="GO:0000162">
    <property type="term" value="P:L-tryptophan biosynthetic process"/>
    <property type="evidence" value="ECO:0007669"/>
    <property type="project" value="UniProtKB-UniRule"/>
</dbReference>
<comment type="catalytic activity">
    <reaction evidence="1 9">
        <text>N-(5-phospho-beta-D-ribosyl)anthranilate = 1-(2-carboxyphenylamino)-1-deoxy-D-ribulose 5-phosphate</text>
        <dbReference type="Rhea" id="RHEA:21540"/>
        <dbReference type="ChEBI" id="CHEBI:18277"/>
        <dbReference type="ChEBI" id="CHEBI:58613"/>
        <dbReference type="EC" id="5.3.1.24"/>
    </reaction>
</comment>
<keyword evidence="5 9" id="KW-0028">Amino-acid biosynthesis</keyword>
<evidence type="ECO:0000256" key="3">
    <source>
        <dbReference type="ARBA" id="ARBA00012572"/>
    </source>
</evidence>
<dbReference type="HAMAP" id="MF_00135">
    <property type="entry name" value="PRAI"/>
    <property type="match status" value="1"/>
</dbReference>
<dbReference type="PANTHER" id="PTHR42894">
    <property type="entry name" value="N-(5'-PHOSPHORIBOSYL)ANTHRANILATE ISOMERASE"/>
    <property type="match status" value="1"/>
</dbReference>
<comment type="pathway">
    <text evidence="2 9">Amino-acid biosynthesis; L-tryptophan biosynthesis; L-tryptophan from chorismate: step 3/5.</text>
</comment>
<evidence type="ECO:0000256" key="1">
    <source>
        <dbReference type="ARBA" id="ARBA00001164"/>
    </source>
</evidence>
<dbReference type="Gene3D" id="3.20.20.70">
    <property type="entry name" value="Aldolase class I"/>
    <property type="match status" value="1"/>
</dbReference>
<dbReference type="InterPro" id="IPR001240">
    <property type="entry name" value="PRAI_dom"/>
</dbReference>
<dbReference type="EMBL" id="MTCY01000004">
    <property type="protein sequence ID" value="OWP79362.1"/>
    <property type="molecule type" value="Genomic_DNA"/>
</dbReference>
<evidence type="ECO:0000256" key="5">
    <source>
        <dbReference type="ARBA" id="ARBA00022605"/>
    </source>
</evidence>
<dbReference type="PANTHER" id="PTHR42894:SF1">
    <property type="entry name" value="N-(5'-PHOSPHORIBOSYL)ANTHRANILATE ISOMERASE"/>
    <property type="match status" value="1"/>
</dbReference>
<dbReference type="SUPFAM" id="SSF51366">
    <property type="entry name" value="Ribulose-phoshate binding barrel"/>
    <property type="match status" value="1"/>
</dbReference>
<evidence type="ECO:0000256" key="8">
    <source>
        <dbReference type="ARBA" id="ARBA00023235"/>
    </source>
</evidence>
<comment type="caution">
    <text evidence="11">The sequence shown here is derived from an EMBL/GenBank/DDBJ whole genome shotgun (WGS) entry which is preliminary data.</text>
</comment>
<evidence type="ECO:0000313" key="12">
    <source>
        <dbReference type="Proteomes" id="UP000198034"/>
    </source>
</evidence>
<dbReference type="GO" id="GO:0004640">
    <property type="term" value="F:phosphoribosylanthranilate isomerase activity"/>
    <property type="evidence" value="ECO:0007669"/>
    <property type="project" value="UniProtKB-UniRule"/>
</dbReference>
<evidence type="ECO:0000256" key="4">
    <source>
        <dbReference type="ARBA" id="ARBA00022272"/>
    </source>
</evidence>
<evidence type="ECO:0000256" key="6">
    <source>
        <dbReference type="ARBA" id="ARBA00022822"/>
    </source>
</evidence>
<organism evidence="11 12">
    <name type="scientific">Flavobacterium columnare</name>
    <dbReference type="NCBI Taxonomy" id="996"/>
    <lineage>
        <taxon>Bacteria</taxon>
        <taxon>Pseudomonadati</taxon>
        <taxon>Bacteroidota</taxon>
        <taxon>Flavobacteriia</taxon>
        <taxon>Flavobacteriales</taxon>
        <taxon>Flavobacteriaceae</taxon>
        <taxon>Flavobacterium</taxon>
    </lineage>
</organism>